<protein>
    <submittedName>
        <fullName evidence="6">MipA/OmpV family protein</fullName>
    </submittedName>
</protein>
<evidence type="ECO:0000256" key="2">
    <source>
        <dbReference type="ARBA" id="ARBA00005722"/>
    </source>
</evidence>
<dbReference type="InterPro" id="IPR010583">
    <property type="entry name" value="MipA"/>
</dbReference>
<dbReference type="GO" id="GO:0009279">
    <property type="term" value="C:cell outer membrane"/>
    <property type="evidence" value="ECO:0007669"/>
    <property type="project" value="UniProtKB-SubCell"/>
</dbReference>
<dbReference type="SUPFAM" id="SSF103515">
    <property type="entry name" value="Autotransporter"/>
    <property type="match status" value="1"/>
</dbReference>
<dbReference type="Gene3D" id="2.40.128.130">
    <property type="entry name" value="Autotransporter beta-domain"/>
    <property type="match status" value="1"/>
</dbReference>
<evidence type="ECO:0000313" key="7">
    <source>
        <dbReference type="Proteomes" id="UP000461443"/>
    </source>
</evidence>
<dbReference type="PANTHER" id="PTHR38776">
    <property type="entry name" value="MLTA-INTERACTING PROTEIN-RELATED"/>
    <property type="match status" value="1"/>
</dbReference>
<keyword evidence="5" id="KW-0998">Cell outer membrane</keyword>
<organism evidence="6 7">
    <name type="scientific">Acerihabitans arboris</name>
    <dbReference type="NCBI Taxonomy" id="2691583"/>
    <lineage>
        <taxon>Bacteria</taxon>
        <taxon>Pseudomonadati</taxon>
        <taxon>Pseudomonadota</taxon>
        <taxon>Gammaproteobacteria</taxon>
        <taxon>Enterobacterales</taxon>
        <taxon>Pectobacteriaceae</taxon>
        <taxon>Acerihabitans</taxon>
    </lineage>
</organism>
<dbReference type="GO" id="GO:0009252">
    <property type="term" value="P:peptidoglycan biosynthetic process"/>
    <property type="evidence" value="ECO:0007669"/>
    <property type="project" value="TreeGrafter"/>
</dbReference>
<evidence type="ECO:0000313" key="6">
    <source>
        <dbReference type="EMBL" id="NDL66080.1"/>
    </source>
</evidence>
<dbReference type="Pfam" id="PF06629">
    <property type="entry name" value="MipA"/>
    <property type="match status" value="1"/>
</dbReference>
<dbReference type="InterPro" id="IPR036709">
    <property type="entry name" value="Autotransporte_beta_dom_sf"/>
</dbReference>
<dbReference type="Proteomes" id="UP000461443">
    <property type="component" value="Unassembled WGS sequence"/>
</dbReference>
<keyword evidence="4" id="KW-0472">Membrane</keyword>
<sequence length="250" mass="28096">MNTFAVMKYRVLLILPFFYASGTMAGEWSLGAAAGVGVSPYRDTDNNVTALPLIGYEGEDFYLHGLAGGYHLWKDENNQLNILGYYSPMHFKPGDSDDEQMKRLDKRYSTVLAGFEYTHYAFGGEIRALFAGDILNNSNGLTGDLAYRYPIHLNDWEITPMAGVRWDSKNQNKYYYGVSSSESRRSGLASYTPDDSFTPYIELAVRYHINQNWDTVVSGRFESLASTVQDSPMVERSNTGSVSFGVNYSF</sequence>
<evidence type="ECO:0000256" key="5">
    <source>
        <dbReference type="ARBA" id="ARBA00023237"/>
    </source>
</evidence>
<reference evidence="6 7" key="2">
    <citation type="submission" date="2020-02" db="EMBL/GenBank/DDBJ databases">
        <title>The new genus of Enterobacteriales.</title>
        <authorList>
            <person name="Kim I.S."/>
        </authorList>
    </citation>
    <scope>NUCLEOTIDE SEQUENCE [LARGE SCALE GENOMIC DNA]</scope>
    <source>
        <strain evidence="6 7">SAP-6</strain>
    </source>
</reference>
<evidence type="ECO:0000256" key="1">
    <source>
        <dbReference type="ARBA" id="ARBA00004442"/>
    </source>
</evidence>
<comment type="subcellular location">
    <subcellularLocation>
        <location evidence="1">Cell outer membrane</location>
    </subcellularLocation>
</comment>
<comment type="similarity">
    <text evidence="2">Belongs to the MipA/OmpV family.</text>
</comment>
<dbReference type="AlphaFoldDB" id="A0A845SMD4"/>
<dbReference type="PANTHER" id="PTHR38776:SF1">
    <property type="entry name" value="MLTA-INTERACTING PROTEIN-RELATED"/>
    <property type="match status" value="1"/>
</dbReference>
<dbReference type="EMBL" id="WUBS01000035">
    <property type="protein sequence ID" value="NDL66080.1"/>
    <property type="molecule type" value="Genomic_DNA"/>
</dbReference>
<evidence type="ECO:0000256" key="3">
    <source>
        <dbReference type="ARBA" id="ARBA00022729"/>
    </source>
</evidence>
<gene>
    <name evidence="6" type="ORF">GRH90_25515</name>
</gene>
<keyword evidence="7" id="KW-1185">Reference proteome</keyword>
<proteinExistence type="inferred from homology"/>
<accession>A0A845SMD4</accession>
<evidence type="ECO:0000256" key="4">
    <source>
        <dbReference type="ARBA" id="ARBA00023136"/>
    </source>
</evidence>
<keyword evidence="3" id="KW-0732">Signal</keyword>
<comment type="caution">
    <text evidence="6">The sequence shown here is derived from an EMBL/GenBank/DDBJ whole genome shotgun (WGS) entry which is preliminary data.</text>
</comment>
<dbReference type="RefSeq" id="WP_162368779.1">
    <property type="nucleotide sequence ID" value="NZ_WUBS01000035.1"/>
</dbReference>
<reference evidence="6 7" key="1">
    <citation type="submission" date="2019-12" db="EMBL/GenBank/DDBJ databases">
        <authorList>
            <person name="Lee S.D."/>
        </authorList>
    </citation>
    <scope>NUCLEOTIDE SEQUENCE [LARGE SCALE GENOMIC DNA]</scope>
    <source>
        <strain evidence="6 7">SAP-6</strain>
    </source>
</reference>
<name>A0A845SMD4_9GAMM</name>